<accession>A0ABW5D5Y4</accession>
<evidence type="ECO:0000313" key="2">
    <source>
        <dbReference type="Proteomes" id="UP001597375"/>
    </source>
</evidence>
<organism evidence="1 2">
    <name type="scientific">Luteolibacter algae</name>
    <dbReference type="NCBI Taxonomy" id="454151"/>
    <lineage>
        <taxon>Bacteria</taxon>
        <taxon>Pseudomonadati</taxon>
        <taxon>Verrucomicrobiota</taxon>
        <taxon>Verrucomicrobiia</taxon>
        <taxon>Verrucomicrobiales</taxon>
        <taxon>Verrucomicrobiaceae</taxon>
        <taxon>Luteolibacter</taxon>
    </lineage>
</organism>
<gene>
    <name evidence="1" type="ORF">ACFSSA_01530</name>
</gene>
<proteinExistence type="predicted"/>
<dbReference type="Proteomes" id="UP001597375">
    <property type="component" value="Unassembled WGS sequence"/>
</dbReference>
<dbReference type="EMBL" id="JBHUIT010000002">
    <property type="protein sequence ID" value="MFD2255344.1"/>
    <property type="molecule type" value="Genomic_DNA"/>
</dbReference>
<keyword evidence="1" id="KW-0251">Elongation factor</keyword>
<reference evidence="2" key="1">
    <citation type="journal article" date="2019" name="Int. J. Syst. Evol. Microbiol.">
        <title>The Global Catalogue of Microorganisms (GCM) 10K type strain sequencing project: providing services to taxonomists for standard genome sequencing and annotation.</title>
        <authorList>
            <consortium name="The Broad Institute Genomics Platform"/>
            <consortium name="The Broad Institute Genome Sequencing Center for Infectious Disease"/>
            <person name="Wu L."/>
            <person name="Ma J."/>
        </authorList>
    </citation>
    <scope>NUCLEOTIDE SEQUENCE [LARGE SCALE GENOMIC DNA]</scope>
    <source>
        <strain evidence="2">CGMCC 4.7106</strain>
    </source>
</reference>
<keyword evidence="2" id="KW-1185">Reference proteome</keyword>
<name>A0ABW5D5Y4_9BACT</name>
<comment type="caution">
    <text evidence="1">The sequence shown here is derived from an EMBL/GenBank/DDBJ whole genome shotgun (WGS) entry which is preliminary data.</text>
</comment>
<keyword evidence="1" id="KW-0648">Protein biosynthesis</keyword>
<dbReference type="GO" id="GO:0003746">
    <property type="term" value="F:translation elongation factor activity"/>
    <property type="evidence" value="ECO:0007669"/>
    <property type="project" value="UniProtKB-KW"/>
</dbReference>
<dbReference type="RefSeq" id="WP_386818004.1">
    <property type="nucleotide sequence ID" value="NZ_JBHUIT010000002.1"/>
</dbReference>
<evidence type="ECO:0000313" key="1">
    <source>
        <dbReference type="EMBL" id="MFD2255344.1"/>
    </source>
</evidence>
<protein>
    <submittedName>
        <fullName evidence="1">Transcription elongation factor GreAB</fullName>
    </submittedName>
</protein>
<sequence length="154" mass="16755">MKSDLIELICVELRASLSRLAKAAMAAHEAATDPGSKAESKYDTRSLEESYLATGQARHVKELAENLAIFENLQLRDFTNEDEIDAGALVETQRKGSREKAYFLLAPACGGLEVKYGDKEITLLSPESPLYQSLLGQKAGGEIEAPPFLVLGLK</sequence>